<keyword evidence="3" id="KW-1185">Reference proteome</keyword>
<dbReference type="InterPro" id="IPR041664">
    <property type="entry name" value="AAA_16"/>
</dbReference>
<sequence length="385" mass="39628">MSRDRTTVQGRDAELTALRAASASGDGRLVVVRGPAGIGRSALLDAVGQQLRADGVRVLPLCFGAGAASCAERPYTADGSGGADEAGGSDCPENAACSAGADGDVFGIARTVCAVRERFEEFDDVGLADSLSSVVRLSEAAGRDAEGWAARMATELGLLFERIGRRGRTAVLVDDAHTAAEPAPLLDAARRSGSLVVATCRDGEPTPGTAELTTVADEVLDLGPLADETAEELVRRAAGRRLDDTVTTGLRTALGPLFTNPGTLLSTFADLWERDRLTVFRGRLCLRLPMESIELPAGHELLEYAGALGGEAPRVLEAVALCDNADVDGLPLLAEAFGARLDDVGVALDRLIAAGVLTARPDGRLSCRCPALAASAAARAGALGG</sequence>
<dbReference type="RefSeq" id="WP_141747700.1">
    <property type="nucleotide sequence ID" value="NZ_LJGW01000421.1"/>
</dbReference>
<comment type="caution">
    <text evidence="2">The sequence shown here is derived from an EMBL/GenBank/DDBJ whole genome shotgun (WGS) entry which is preliminary data.</text>
</comment>
<dbReference type="InterPro" id="IPR027417">
    <property type="entry name" value="P-loop_NTPase"/>
</dbReference>
<feature type="non-terminal residue" evidence="2">
    <location>
        <position position="385"/>
    </location>
</feature>
<dbReference type="Proteomes" id="UP000176005">
    <property type="component" value="Unassembled WGS sequence"/>
</dbReference>
<dbReference type="Pfam" id="PF13191">
    <property type="entry name" value="AAA_16"/>
    <property type="match status" value="1"/>
</dbReference>
<protein>
    <recommendedName>
        <fullName evidence="1">Orc1-like AAA ATPase domain-containing protein</fullName>
    </recommendedName>
</protein>
<name>A0A1E7KX11_9ACTN</name>
<accession>A0A1E7KX11</accession>
<evidence type="ECO:0000313" key="3">
    <source>
        <dbReference type="Proteomes" id="UP000176005"/>
    </source>
</evidence>
<proteinExistence type="predicted"/>
<dbReference type="SUPFAM" id="SSF52540">
    <property type="entry name" value="P-loop containing nucleoside triphosphate hydrolases"/>
    <property type="match status" value="1"/>
</dbReference>
<gene>
    <name evidence="2" type="ORF">AN218_26410</name>
</gene>
<evidence type="ECO:0000313" key="2">
    <source>
        <dbReference type="EMBL" id="OEV08477.1"/>
    </source>
</evidence>
<dbReference type="EMBL" id="LJGW01000421">
    <property type="protein sequence ID" value="OEV08477.1"/>
    <property type="molecule type" value="Genomic_DNA"/>
</dbReference>
<dbReference type="AlphaFoldDB" id="A0A1E7KX11"/>
<reference evidence="2 3" key="1">
    <citation type="journal article" date="2016" name="Front. Microbiol.">
        <title>Comparative Genomics Analysis of Streptomyces Species Reveals Their Adaptation to the Marine Environment and Their Diversity at the Genomic Level.</title>
        <authorList>
            <person name="Tian X."/>
            <person name="Zhang Z."/>
            <person name="Yang T."/>
            <person name="Chen M."/>
            <person name="Li J."/>
            <person name="Chen F."/>
            <person name="Yang J."/>
            <person name="Li W."/>
            <person name="Zhang B."/>
            <person name="Zhang Z."/>
            <person name="Wu J."/>
            <person name="Zhang C."/>
            <person name="Long L."/>
            <person name="Xiao J."/>
        </authorList>
    </citation>
    <scope>NUCLEOTIDE SEQUENCE [LARGE SCALE GENOMIC DNA]</scope>
    <source>
        <strain evidence="2 3">SCSIO 10429</strain>
    </source>
</reference>
<evidence type="ECO:0000259" key="1">
    <source>
        <dbReference type="Pfam" id="PF13191"/>
    </source>
</evidence>
<feature type="domain" description="Orc1-like AAA ATPase" evidence="1">
    <location>
        <begin position="8"/>
        <end position="181"/>
    </location>
</feature>
<organism evidence="2 3">
    <name type="scientific">Streptomyces nanshensis</name>
    <dbReference type="NCBI Taxonomy" id="518642"/>
    <lineage>
        <taxon>Bacteria</taxon>
        <taxon>Bacillati</taxon>
        <taxon>Actinomycetota</taxon>
        <taxon>Actinomycetes</taxon>
        <taxon>Kitasatosporales</taxon>
        <taxon>Streptomycetaceae</taxon>
        <taxon>Streptomyces</taxon>
    </lineage>
</organism>